<dbReference type="Proteomes" id="UP000064189">
    <property type="component" value="Unassembled WGS sequence"/>
</dbReference>
<organism evidence="2 3">
    <name type="scientific">Peribacillus simplex</name>
    <dbReference type="NCBI Taxonomy" id="1478"/>
    <lineage>
        <taxon>Bacteria</taxon>
        <taxon>Bacillati</taxon>
        <taxon>Bacillota</taxon>
        <taxon>Bacilli</taxon>
        <taxon>Bacillales</taxon>
        <taxon>Bacillaceae</taxon>
        <taxon>Peribacillus</taxon>
    </lineage>
</organism>
<name>A0A120GNS1_9BACI</name>
<evidence type="ECO:0000313" key="3">
    <source>
        <dbReference type="Proteomes" id="UP000064189"/>
    </source>
</evidence>
<accession>A0A120GNS1</accession>
<dbReference type="Pfam" id="PF07441">
    <property type="entry name" value="BofA"/>
    <property type="match status" value="1"/>
</dbReference>
<dbReference type="NCBIfam" id="TIGR02862">
    <property type="entry name" value="spore_BofA"/>
    <property type="match status" value="1"/>
</dbReference>
<keyword evidence="1" id="KW-0812">Transmembrane</keyword>
<feature type="transmembrane region" description="Helical" evidence="1">
    <location>
        <begin position="6"/>
        <end position="24"/>
    </location>
</feature>
<evidence type="ECO:0000313" key="2">
    <source>
        <dbReference type="EMBL" id="KWW16349.1"/>
    </source>
</evidence>
<dbReference type="AlphaFoldDB" id="A0A120GNS1"/>
<keyword evidence="1" id="KW-0472">Membrane</keyword>
<keyword evidence="3" id="KW-1185">Reference proteome</keyword>
<sequence length="87" mass="8943">MEPVVFVAVIGGLILMLLIIGAPLRPVRFIGQGIIKIIIGAAFLFFLNTLGNQAGIHVPINPVTSAVAGLLGIPGVAALAAIGYWVI</sequence>
<reference evidence="2 3" key="1">
    <citation type="submission" date="2015-11" db="EMBL/GenBank/DDBJ databases">
        <title>Genome Sequence of Bacillus simplex strain VanAntwerpen2.</title>
        <authorList>
            <person name="Couger M.B."/>
        </authorList>
    </citation>
    <scope>NUCLEOTIDE SEQUENCE [LARGE SCALE GENOMIC DNA]</scope>
    <source>
        <strain evidence="2 3">VanAntwerpen02</strain>
    </source>
</reference>
<dbReference type="RefSeq" id="WP_061143380.1">
    <property type="nucleotide sequence ID" value="NZ_LNNH01000034.1"/>
</dbReference>
<feature type="transmembrane region" description="Helical" evidence="1">
    <location>
        <begin position="33"/>
        <end position="51"/>
    </location>
</feature>
<evidence type="ECO:0000256" key="1">
    <source>
        <dbReference type="SAM" id="Phobius"/>
    </source>
</evidence>
<protein>
    <submittedName>
        <fullName evidence="2">Transcriptional regulator</fullName>
    </submittedName>
</protein>
<proteinExistence type="predicted"/>
<gene>
    <name evidence="2" type="ORF">AS888_24605</name>
</gene>
<keyword evidence="1" id="KW-1133">Transmembrane helix</keyword>
<dbReference type="InterPro" id="IPR010001">
    <property type="entry name" value="BofA"/>
</dbReference>
<feature type="transmembrane region" description="Helical" evidence="1">
    <location>
        <begin position="63"/>
        <end position="86"/>
    </location>
</feature>
<comment type="caution">
    <text evidence="2">The sequence shown here is derived from an EMBL/GenBank/DDBJ whole genome shotgun (WGS) entry which is preliminary data.</text>
</comment>
<dbReference type="EMBL" id="LNNH01000034">
    <property type="protein sequence ID" value="KWW16349.1"/>
    <property type="molecule type" value="Genomic_DNA"/>
</dbReference>